<dbReference type="GO" id="GO:0005839">
    <property type="term" value="C:proteasome core complex"/>
    <property type="evidence" value="ECO:0007669"/>
    <property type="project" value="InterPro"/>
</dbReference>
<organism evidence="1 2">
    <name type="scientific">Palleronia abyssalis</name>
    <dbReference type="NCBI Taxonomy" id="1501240"/>
    <lineage>
        <taxon>Bacteria</taxon>
        <taxon>Pseudomonadati</taxon>
        <taxon>Pseudomonadota</taxon>
        <taxon>Alphaproteobacteria</taxon>
        <taxon>Rhodobacterales</taxon>
        <taxon>Roseobacteraceae</taxon>
        <taxon>Palleronia</taxon>
    </lineage>
</organism>
<dbReference type="SUPFAM" id="SSF56235">
    <property type="entry name" value="N-terminal nucleophile aminohydrolases (Ntn hydrolases)"/>
    <property type="match status" value="1"/>
</dbReference>
<dbReference type="EMBL" id="ONZF01000003">
    <property type="protein sequence ID" value="SPJ23957.1"/>
    <property type="molecule type" value="Genomic_DNA"/>
</dbReference>
<sequence>MTYCVGLLLDAGLVLLSDTRTNAGVDNISTYRKMFTFVDPGERAIVILTAGSLSVTQTTLARMDDANSDPDKRSIMNAGTMLEVAEIVGETLSEVSAQVADRMGAKAQSARASMIVAGQRRGGAARMFLIYPEGNFIEATEDTPYLQIGEHKYGKPILDRVVTPETTIEDAKKAVLLSMDSTLRSNLSVGMPLDMCIIKTDTQDIGERRRISAEDETFQAMSVAWSQALRDAFAEIEI</sequence>
<dbReference type="Gene3D" id="3.60.20.10">
    <property type="entry name" value="Glutamine Phosphoribosylpyrophosphate, subunit 1, domain 1"/>
    <property type="match status" value="1"/>
</dbReference>
<dbReference type="GO" id="GO:0051603">
    <property type="term" value="P:proteolysis involved in protein catabolic process"/>
    <property type="evidence" value="ECO:0007669"/>
    <property type="project" value="InterPro"/>
</dbReference>
<dbReference type="InterPro" id="IPR001353">
    <property type="entry name" value="Proteasome_sua/b"/>
</dbReference>
<evidence type="ECO:0008006" key="3">
    <source>
        <dbReference type="Google" id="ProtNLM"/>
    </source>
</evidence>
<dbReference type="InterPro" id="IPR016545">
    <property type="entry name" value="UCP009120_prtse"/>
</dbReference>
<dbReference type="InterPro" id="IPR029055">
    <property type="entry name" value="Ntn_hydrolases_N"/>
</dbReference>
<protein>
    <recommendedName>
        <fullName evidence="3">Proteasome-type protease</fullName>
    </recommendedName>
</protein>
<keyword evidence="2" id="KW-1185">Reference proteome</keyword>
<dbReference type="RefSeq" id="WP_108893811.1">
    <property type="nucleotide sequence ID" value="NZ_ONZF01000003.1"/>
</dbReference>
<dbReference type="Proteomes" id="UP000244912">
    <property type="component" value="Unassembled WGS sequence"/>
</dbReference>
<dbReference type="OrthoDB" id="9786336at2"/>
<proteinExistence type="predicted"/>
<gene>
    <name evidence="1" type="ORF">PAA8504_01778</name>
</gene>
<dbReference type="AlphaFoldDB" id="A0A2R8BUW1"/>
<reference evidence="2" key="1">
    <citation type="submission" date="2018-03" db="EMBL/GenBank/DDBJ databases">
        <authorList>
            <person name="Rodrigo-Torres L."/>
            <person name="Arahal R. D."/>
            <person name="Lucena T."/>
        </authorList>
    </citation>
    <scope>NUCLEOTIDE SEQUENCE [LARGE SCALE GENOMIC DNA]</scope>
    <source>
        <strain evidence="2">CECT 8504</strain>
    </source>
</reference>
<accession>A0A2R8BUW1</accession>
<dbReference type="Pfam" id="PF00227">
    <property type="entry name" value="Proteasome"/>
    <property type="match status" value="1"/>
</dbReference>
<evidence type="ECO:0000313" key="1">
    <source>
        <dbReference type="EMBL" id="SPJ23957.1"/>
    </source>
</evidence>
<name>A0A2R8BUW1_9RHOB</name>
<evidence type="ECO:0000313" key="2">
    <source>
        <dbReference type="Proteomes" id="UP000244912"/>
    </source>
</evidence>
<dbReference type="PIRSF" id="PIRSF009120">
    <property type="entry name" value="UCP009120_prtse"/>
    <property type="match status" value="1"/>
</dbReference>